<keyword evidence="4" id="KW-0747">Spliceosome</keyword>
<keyword evidence="3" id="KW-0507">mRNA processing</keyword>
<dbReference type="InterPro" id="IPR039599">
    <property type="entry name" value="RBM48"/>
</dbReference>
<evidence type="ECO:0000256" key="6">
    <source>
        <dbReference type="ARBA" id="ARBA00023187"/>
    </source>
</evidence>
<feature type="region of interest" description="Disordered" evidence="8">
    <location>
        <begin position="335"/>
        <end position="356"/>
    </location>
</feature>
<dbReference type="FunCoup" id="A0A6P8QI00">
    <property type="interactions" value="1995"/>
</dbReference>
<comment type="similarity">
    <text evidence="1">Belongs to the RBM48 family.</text>
</comment>
<feature type="compositionally biased region" description="Basic and acidic residues" evidence="8">
    <location>
        <begin position="335"/>
        <end position="344"/>
    </location>
</feature>
<keyword evidence="9" id="KW-1185">Reference proteome</keyword>
<gene>
    <name evidence="10" type="primary">RBM48</name>
</gene>
<keyword evidence="6" id="KW-0508">mRNA splicing</keyword>
<evidence type="ECO:0000256" key="3">
    <source>
        <dbReference type="ARBA" id="ARBA00022664"/>
    </source>
</evidence>
<evidence type="ECO:0000256" key="8">
    <source>
        <dbReference type="SAM" id="MobiDB-lite"/>
    </source>
</evidence>
<dbReference type="GO" id="GO:0008380">
    <property type="term" value="P:RNA splicing"/>
    <property type="evidence" value="ECO:0007669"/>
    <property type="project" value="UniProtKB-KW"/>
</dbReference>
<proteinExistence type="inferred from homology"/>
<evidence type="ECO:0000313" key="9">
    <source>
        <dbReference type="Proteomes" id="UP000515159"/>
    </source>
</evidence>
<dbReference type="GO" id="GO:0003723">
    <property type="term" value="F:RNA binding"/>
    <property type="evidence" value="ECO:0007669"/>
    <property type="project" value="UniProtKB-KW"/>
</dbReference>
<evidence type="ECO:0000256" key="2">
    <source>
        <dbReference type="ARBA" id="ARBA00015189"/>
    </source>
</evidence>
<comment type="function">
    <text evidence="7">As a component of the minor spliceosome, involved in the splicing of U12-type introns in pre-mRNAs.</text>
</comment>
<dbReference type="Proteomes" id="UP000515159">
    <property type="component" value="Chromosome 2"/>
</dbReference>
<dbReference type="GO" id="GO:0005681">
    <property type="term" value="C:spliceosomal complex"/>
    <property type="evidence" value="ECO:0007669"/>
    <property type="project" value="UniProtKB-KW"/>
</dbReference>
<sequence length="356" mass="40552">MAMAVQATELAQLRHHEQREICYSRPKYREGRRPRAVKVYTINLESRYLLVQGVPAVGVMKELIEHFALYGTIEEYHALDEYPAEQFTEVYLIKFQRLQSARIAKRKLDERSFFGGLLHVCYAPEFETVQETREKLQERRKFIAKATSKREWLVTEKDQGQNLTASEYSEPSSQPGRSNTSISSETPYSCFAHSFELPSSCSISQNPVTAIPAYVGNWPSESTANNSQAASSADIDQWKEHNMIAPTPGPQRKEPSNKGIGRFIPRTTLLEERKRRRDQDTAFHLTGASMDNTEVIIGPLLPEIPNVDMDDESLNVSANAIRNKLKEVSSIPVLKSERAEEENSQRAPPLKQRRRI</sequence>
<dbReference type="GO" id="GO:0006397">
    <property type="term" value="P:mRNA processing"/>
    <property type="evidence" value="ECO:0007669"/>
    <property type="project" value="UniProtKB-KW"/>
</dbReference>
<dbReference type="AlphaFoldDB" id="A0A6P8QI00"/>
<dbReference type="FunFam" id="3.30.70.330:FF:000424">
    <property type="entry name" value="RNA-binding protein 48 isoform X4"/>
    <property type="match status" value="1"/>
</dbReference>
<dbReference type="CDD" id="cd12442">
    <property type="entry name" value="RRM_RBM48"/>
    <property type="match status" value="1"/>
</dbReference>
<dbReference type="InterPro" id="IPR035979">
    <property type="entry name" value="RBD_domain_sf"/>
</dbReference>
<evidence type="ECO:0000256" key="7">
    <source>
        <dbReference type="ARBA" id="ARBA00035004"/>
    </source>
</evidence>
<accession>A0A6P8QI00</accession>
<feature type="region of interest" description="Disordered" evidence="8">
    <location>
        <begin position="161"/>
        <end position="183"/>
    </location>
</feature>
<evidence type="ECO:0000256" key="5">
    <source>
        <dbReference type="ARBA" id="ARBA00022884"/>
    </source>
</evidence>
<protein>
    <recommendedName>
        <fullName evidence="2">RNA-binding protein 48</fullName>
    </recommendedName>
</protein>
<dbReference type="CTD" id="84060"/>
<dbReference type="GeneID" id="117354162"/>
<organism evidence="9 10">
    <name type="scientific">Geotrypetes seraphini</name>
    <name type="common">Gaboon caecilian</name>
    <name type="synonym">Caecilia seraphini</name>
    <dbReference type="NCBI Taxonomy" id="260995"/>
    <lineage>
        <taxon>Eukaryota</taxon>
        <taxon>Metazoa</taxon>
        <taxon>Chordata</taxon>
        <taxon>Craniata</taxon>
        <taxon>Vertebrata</taxon>
        <taxon>Euteleostomi</taxon>
        <taxon>Amphibia</taxon>
        <taxon>Gymnophiona</taxon>
        <taxon>Geotrypetes</taxon>
    </lineage>
</organism>
<dbReference type="InterPro" id="IPR012677">
    <property type="entry name" value="Nucleotide-bd_a/b_plait_sf"/>
</dbReference>
<dbReference type="InterPro" id="IPR034264">
    <property type="entry name" value="RBM48_RRM"/>
</dbReference>
<dbReference type="GO" id="GO:0005654">
    <property type="term" value="C:nucleoplasm"/>
    <property type="evidence" value="ECO:0007669"/>
    <property type="project" value="TreeGrafter"/>
</dbReference>
<dbReference type="KEGG" id="gsh:117354162"/>
<dbReference type="SUPFAM" id="SSF54928">
    <property type="entry name" value="RNA-binding domain, RBD"/>
    <property type="match status" value="1"/>
</dbReference>
<evidence type="ECO:0000313" key="10">
    <source>
        <dbReference type="RefSeq" id="XP_033787033.1"/>
    </source>
</evidence>
<evidence type="ECO:0000256" key="4">
    <source>
        <dbReference type="ARBA" id="ARBA00022728"/>
    </source>
</evidence>
<reference evidence="10" key="1">
    <citation type="submission" date="2025-08" db="UniProtKB">
        <authorList>
            <consortium name="RefSeq"/>
        </authorList>
    </citation>
    <scope>IDENTIFICATION</scope>
</reference>
<dbReference type="PANTHER" id="PTHR20957:SF0">
    <property type="entry name" value="RNA-BINDING PROTEIN 48"/>
    <property type="match status" value="1"/>
</dbReference>
<evidence type="ECO:0000256" key="1">
    <source>
        <dbReference type="ARBA" id="ARBA00006938"/>
    </source>
</evidence>
<dbReference type="InParanoid" id="A0A6P8QI00"/>
<name>A0A6P8QI00_GEOSA</name>
<dbReference type="Gene3D" id="3.30.70.330">
    <property type="match status" value="1"/>
</dbReference>
<dbReference type="PANTHER" id="PTHR20957">
    <property type="entry name" value="RNA-BINDING PROTEIN 48"/>
    <property type="match status" value="1"/>
</dbReference>
<dbReference type="RefSeq" id="XP_033787033.1">
    <property type="nucleotide sequence ID" value="XM_033931142.1"/>
</dbReference>
<keyword evidence="5" id="KW-0694">RNA-binding</keyword>
<dbReference type="OrthoDB" id="78358at2759"/>